<dbReference type="InterPro" id="IPR006459">
    <property type="entry name" value="CASP/CASPL"/>
</dbReference>
<sequence length="203" mass="22115">MEERVVLGAEASLRFLSLVSAVLAACLVALDKQTKKVFLSLEKTATYKDLQALEVVVVIEGVVASYQLVQLVRCLIRAKVGGISSCCNKPCSRCVCLFLDQVAAYISFSGTIAALQACFFAVTGNEAFQWTKLCNVYTRFCYTIAGGILCGMAASLFAAAVASISAFHLFRLFSPNKWFTLKQRRESRRGSRTVAAKILAGER</sequence>
<protein>
    <recommendedName>
        <fullName evidence="8">CASP-like protein</fullName>
    </recommendedName>
</protein>
<dbReference type="NCBIfam" id="TIGR01569">
    <property type="entry name" value="A_tha_TIGR01569"/>
    <property type="match status" value="1"/>
</dbReference>
<dbReference type="Pfam" id="PF04535">
    <property type="entry name" value="CASP_dom"/>
    <property type="match status" value="1"/>
</dbReference>
<comment type="caution">
    <text evidence="10">The sequence shown here is derived from an EMBL/GenBank/DDBJ whole genome shotgun (WGS) entry which is preliminary data.</text>
</comment>
<proteinExistence type="inferred from homology"/>
<evidence type="ECO:0000256" key="3">
    <source>
        <dbReference type="ARBA" id="ARBA00011489"/>
    </source>
</evidence>
<name>A0AAV7F7I1_ARIFI</name>
<evidence type="ECO:0000256" key="2">
    <source>
        <dbReference type="ARBA" id="ARBA00007651"/>
    </source>
</evidence>
<feature type="transmembrane region" description="Helical" evidence="8">
    <location>
        <begin position="102"/>
        <end position="122"/>
    </location>
</feature>
<reference evidence="10 11" key="1">
    <citation type="submission" date="2021-07" db="EMBL/GenBank/DDBJ databases">
        <title>The Aristolochia fimbriata genome: insights into angiosperm evolution, floral development and chemical biosynthesis.</title>
        <authorList>
            <person name="Jiao Y."/>
        </authorList>
    </citation>
    <scope>NUCLEOTIDE SEQUENCE [LARGE SCALE GENOMIC DNA]</scope>
    <source>
        <strain evidence="10">IBCAS-2021</strain>
        <tissue evidence="10">Leaf</tissue>
    </source>
</reference>
<keyword evidence="11" id="KW-1185">Reference proteome</keyword>
<keyword evidence="4 8" id="KW-1003">Cell membrane</keyword>
<dbReference type="EMBL" id="JAINDJ010000002">
    <property type="protein sequence ID" value="KAG9455952.1"/>
    <property type="molecule type" value="Genomic_DNA"/>
</dbReference>
<feature type="transmembrane region" description="Helical" evidence="8">
    <location>
        <begin position="12"/>
        <end position="30"/>
    </location>
</feature>
<comment type="caution">
    <text evidence="8">Lacks conserved residue(s) required for the propagation of feature annotation.</text>
</comment>
<feature type="domain" description="Casparian strip membrane protein" evidence="9">
    <location>
        <begin position="7"/>
        <end position="157"/>
    </location>
</feature>
<keyword evidence="7 8" id="KW-0472">Membrane</keyword>
<evidence type="ECO:0000256" key="4">
    <source>
        <dbReference type="ARBA" id="ARBA00022475"/>
    </source>
</evidence>
<dbReference type="PROSITE" id="PS51257">
    <property type="entry name" value="PROKAR_LIPOPROTEIN"/>
    <property type="match status" value="1"/>
</dbReference>
<keyword evidence="5 8" id="KW-0812">Transmembrane</keyword>
<organism evidence="10 11">
    <name type="scientific">Aristolochia fimbriata</name>
    <name type="common">White veined hardy Dutchman's pipe vine</name>
    <dbReference type="NCBI Taxonomy" id="158543"/>
    <lineage>
        <taxon>Eukaryota</taxon>
        <taxon>Viridiplantae</taxon>
        <taxon>Streptophyta</taxon>
        <taxon>Embryophyta</taxon>
        <taxon>Tracheophyta</taxon>
        <taxon>Spermatophyta</taxon>
        <taxon>Magnoliopsida</taxon>
        <taxon>Magnoliidae</taxon>
        <taxon>Piperales</taxon>
        <taxon>Aristolochiaceae</taxon>
        <taxon>Aristolochia</taxon>
    </lineage>
</organism>
<dbReference type="PANTHER" id="PTHR33573">
    <property type="entry name" value="CASP-LIKE PROTEIN 4A4"/>
    <property type="match status" value="1"/>
</dbReference>
<dbReference type="PANTHER" id="PTHR33573:SF30">
    <property type="entry name" value="CASP-LIKE PROTEIN 2C1-RELATED"/>
    <property type="match status" value="1"/>
</dbReference>
<evidence type="ECO:0000256" key="8">
    <source>
        <dbReference type="RuleBase" id="RU361233"/>
    </source>
</evidence>
<accession>A0AAV7F7I1</accession>
<evidence type="ECO:0000313" key="10">
    <source>
        <dbReference type="EMBL" id="KAG9455952.1"/>
    </source>
</evidence>
<dbReference type="InterPro" id="IPR006702">
    <property type="entry name" value="CASP_dom"/>
</dbReference>
<comment type="subcellular location">
    <subcellularLocation>
        <location evidence="1 8">Cell membrane</location>
        <topology evidence="1 8">Multi-pass membrane protein</topology>
    </subcellularLocation>
</comment>
<dbReference type="GO" id="GO:0005886">
    <property type="term" value="C:plasma membrane"/>
    <property type="evidence" value="ECO:0007669"/>
    <property type="project" value="UniProtKB-SubCell"/>
</dbReference>
<dbReference type="AlphaFoldDB" id="A0AAV7F7I1"/>
<dbReference type="Proteomes" id="UP000825729">
    <property type="component" value="Unassembled WGS sequence"/>
</dbReference>
<comment type="subunit">
    <text evidence="3 8">Homodimer and heterodimers.</text>
</comment>
<gene>
    <name evidence="10" type="ORF">H6P81_000460</name>
</gene>
<comment type="similarity">
    <text evidence="2 8">Belongs to the Casparian strip membrane proteins (CASP) family.</text>
</comment>
<evidence type="ECO:0000313" key="11">
    <source>
        <dbReference type="Proteomes" id="UP000825729"/>
    </source>
</evidence>
<evidence type="ECO:0000259" key="9">
    <source>
        <dbReference type="Pfam" id="PF04535"/>
    </source>
</evidence>
<evidence type="ECO:0000256" key="6">
    <source>
        <dbReference type="ARBA" id="ARBA00022989"/>
    </source>
</evidence>
<evidence type="ECO:0000256" key="1">
    <source>
        <dbReference type="ARBA" id="ARBA00004651"/>
    </source>
</evidence>
<evidence type="ECO:0000256" key="7">
    <source>
        <dbReference type="ARBA" id="ARBA00023136"/>
    </source>
</evidence>
<keyword evidence="6 8" id="KW-1133">Transmembrane helix</keyword>
<feature type="transmembrane region" description="Helical" evidence="8">
    <location>
        <begin position="142"/>
        <end position="170"/>
    </location>
</feature>
<evidence type="ECO:0000256" key="5">
    <source>
        <dbReference type="ARBA" id="ARBA00022692"/>
    </source>
</evidence>